<accession>A0A1S6L3A1</accession>
<proteinExistence type="predicted"/>
<name>A0A1S6L3A1_9CAUD</name>
<evidence type="ECO:0000313" key="2">
    <source>
        <dbReference type="Proteomes" id="UP000221250"/>
    </source>
</evidence>
<dbReference type="Proteomes" id="UP000221250">
    <property type="component" value="Segment"/>
</dbReference>
<gene>
    <name evidence="1" type="ORF">YOLOSWAG_179</name>
</gene>
<protein>
    <submittedName>
        <fullName evidence="1">Uncharacterized protein</fullName>
    </submittedName>
</protein>
<organism evidence="1 2">
    <name type="scientific">Erwinia phage vB_EamM_Yoloswag</name>
    <dbReference type="NCBI Taxonomy" id="1958956"/>
    <lineage>
        <taxon>Viruses</taxon>
        <taxon>Duplodnaviria</taxon>
        <taxon>Heunggongvirae</taxon>
        <taxon>Uroviricota</taxon>
        <taxon>Caudoviricetes</taxon>
        <taxon>Yoloswagvirus</taxon>
        <taxon>Yoloswagvirus yoloswag</taxon>
    </lineage>
</organism>
<reference evidence="1 2" key="1">
    <citation type="submission" date="2017-01" db="EMBL/GenBank/DDBJ databases">
        <authorList>
            <person name="Mah S.A."/>
            <person name="Swanson W.J."/>
            <person name="Moy G.W."/>
            <person name="Vacquier V.D."/>
        </authorList>
    </citation>
    <scope>NUCLEOTIDE SEQUENCE [LARGE SCALE GENOMIC DNA]</scope>
</reference>
<keyword evidence="2" id="KW-1185">Reference proteome</keyword>
<dbReference type="EMBL" id="KY448244">
    <property type="protein sequence ID" value="AQT28658.1"/>
    <property type="molecule type" value="Genomic_DNA"/>
</dbReference>
<sequence>MAKTAKKKEVINSISTSVNYSSENMRGLRNARTATEFRNILDGVIASVSSFKIPKTLASLSARAVDLSDLKGTVAQKQTKAIDLNTVIDLSKIDITKIQDKAKYNQQVSNLNQAITELGIAYQILSSKTFTAFKDQNKAADSLLSVIKDATETQNRMIKLMSIDVKNGTPKEHTKLAATIANYLSKILNREQYSKIRTRTFIAKGTDPITFQTYIFVDDFVNSDNIHHQNYAIVLTTSVAVANGLSTNYVTTLVDEKVPGSFPYGRTVETVPSLKKAVNSLLAIDGFLNYSERRPLNRDTGELRNNTMFGSERHNIRGKDREIFDNVRVQNDSLYVRLVQGLSANEKREAIQEILAMASTVFRAGRSGKNSIIHQIVNGRNGREYVKVSITTSSGTAKGVLTLAKIDQFADVLGLNAQQKRVLKQSVK</sequence>
<evidence type="ECO:0000313" key="1">
    <source>
        <dbReference type="EMBL" id="AQT28658.1"/>
    </source>
</evidence>